<keyword evidence="2" id="KW-1185">Reference proteome</keyword>
<protein>
    <recommendedName>
        <fullName evidence="3">GNAT family N-acetyltransferase</fullName>
    </recommendedName>
</protein>
<comment type="caution">
    <text evidence="1">The sequence shown here is derived from an EMBL/GenBank/DDBJ whole genome shotgun (WGS) entry which is preliminary data.</text>
</comment>
<proteinExistence type="predicted"/>
<evidence type="ECO:0000313" key="1">
    <source>
        <dbReference type="EMBL" id="MDQ0470669.1"/>
    </source>
</evidence>
<evidence type="ECO:0008006" key="3">
    <source>
        <dbReference type="Google" id="ProtNLM"/>
    </source>
</evidence>
<organism evidence="1 2">
    <name type="scientific">Labrys wisconsinensis</name>
    <dbReference type="NCBI Taxonomy" id="425677"/>
    <lineage>
        <taxon>Bacteria</taxon>
        <taxon>Pseudomonadati</taxon>
        <taxon>Pseudomonadota</taxon>
        <taxon>Alphaproteobacteria</taxon>
        <taxon>Hyphomicrobiales</taxon>
        <taxon>Xanthobacteraceae</taxon>
        <taxon>Labrys</taxon>
    </lineage>
</organism>
<name>A0ABU0JBM0_9HYPH</name>
<sequence length="372" mass="40108">MADPLLIARVRALSPQDLDAVSDLFLKLFRRGRPRRKDVLTHYLSELFFGETQQKAFPSGQVYTSPTGRLAGFIGGINQPMVLDGTPMSGMVGCGMMLDPGHGDALALFRLLRAILHQGQGFSSTDTAAPISRDVLERVGAVHLPLHSLDWLLVLSRGAYLAGVFADRFRNRTVTNLLGAAAQAFQPRAEIRLPRGGQAALRFFAPSTDELAAALARLSRLYALRPDWSAADPHLRGRLAEAARRRRHGVLKAMVATDAAGEPLACWLAYLRRGGVAQLLQVLAVPQHMDAALANLAATAAAAGAVAVRGRAQPEQIAALTRMNASFRPVSSTLIHAADARVLRACHEASHNALLTGLAGESWTRLIDDDFR</sequence>
<gene>
    <name evidence="1" type="ORF">QO011_003688</name>
</gene>
<reference evidence="1 2" key="1">
    <citation type="submission" date="2023-07" db="EMBL/GenBank/DDBJ databases">
        <title>Genomic Encyclopedia of Type Strains, Phase IV (KMG-IV): sequencing the most valuable type-strain genomes for metagenomic binning, comparative biology and taxonomic classification.</title>
        <authorList>
            <person name="Goeker M."/>
        </authorList>
    </citation>
    <scope>NUCLEOTIDE SEQUENCE [LARGE SCALE GENOMIC DNA]</scope>
    <source>
        <strain evidence="1 2">DSM 19619</strain>
    </source>
</reference>
<dbReference type="EMBL" id="JAUSVX010000006">
    <property type="protein sequence ID" value="MDQ0470669.1"/>
    <property type="molecule type" value="Genomic_DNA"/>
</dbReference>
<dbReference type="Proteomes" id="UP001242480">
    <property type="component" value="Unassembled WGS sequence"/>
</dbReference>
<dbReference type="RefSeq" id="WP_307274819.1">
    <property type="nucleotide sequence ID" value="NZ_JAUSVX010000006.1"/>
</dbReference>
<accession>A0ABU0JBM0</accession>
<evidence type="ECO:0000313" key="2">
    <source>
        <dbReference type="Proteomes" id="UP001242480"/>
    </source>
</evidence>